<sequence>MYIRMAVPENQTPVDESQVNGDILEVILSRAPLVDLVSASLVSKSWNHAVTSSLRWLNKPKPWLFVHTQSTRSPQDVSTRAYDHRSSEWVHIAPNAAAASSIYVSPIRSSNSNLIYMLSPTMLSFSFHALSAEWHHVQAPTVWRTDPIVAYVGGSIVIAGGTCDFEDDPLAVEMHSLEDGSTWRMCDSMPPILKDSSASTWLSIATTPDKLVVTEKLTGATHCFDPRTKTWSGPYNLRPDPRMSLSIIGFSANRGLLLMGAIVSGDAQGIKLWEVHSQTFECVEIGEMPAGFVGKLQSETFGISSINLCIAGDYVHIYNGSHAEDVVVCELGGGGGREWWSIKNMAVVADHGNSKMERVVFTSSSEVGVDELRRAMRSGQGTTFTVCDRSR</sequence>
<feature type="domain" description="F-box" evidence="1">
    <location>
        <begin position="19"/>
        <end position="59"/>
    </location>
</feature>
<dbReference type="InterPro" id="IPR015915">
    <property type="entry name" value="Kelch-typ_b-propeller"/>
</dbReference>
<reference evidence="2" key="1">
    <citation type="submission" date="2022-07" db="EMBL/GenBank/DDBJ databases">
        <authorList>
            <person name="Macas J."/>
            <person name="Novak P."/>
            <person name="Neumann P."/>
        </authorList>
    </citation>
    <scope>NUCLEOTIDE SEQUENCE</scope>
</reference>
<dbReference type="GO" id="GO:0005634">
    <property type="term" value="C:nucleus"/>
    <property type="evidence" value="ECO:0007669"/>
    <property type="project" value="TreeGrafter"/>
</dbReference>
<name>A0A9P0ZE47_CUSEU</name>
<proteinExistence type="predicted"/>
<keyword evidence="3" id="KW-1185">Reference proteome</keyword>
<dbReference type="GO" id="GO:0043161">
    <property type="term" value="P:proteasome-mediated ubiquitin-dependent protein catabolic process"/>
    <property type="evidence" value="ECO:0007669"/>
    <property type="project" value="TreeGrafter"/>
</dbReference>
<dbReference type="SUPFAM" id="SSF117281">
    <property type="entry name" value="Kelch motif"/>
    <property type="match status" value="1"/>
</dbReference>
<evidence type="ECO:0000313" key="2">
    <source>
        <dbReference type="EMBL" id="CAH9095508.1"/>
    </source>
</evidence>
<dbReference type="SMART" id="SM00256">
    <property type="entry name" value="FBOX"/>
    <property type="match status" value="1"/>
</dbReference>
<dbReference type="PANTHER" id="PTHR24414">
    <property type="entry name" value="F-BOX/KELCH-REPEAT PROTEIN SKIP4"/>
    <property type="match status" value="1"/>
</dbReference>
<comment type="caution">
    <text evidence="2">The sequence shown here is derived from an EMBL/GenBank/DDBJ whole genome shotgun (WGS) entry which is preliminary data.</text>
</comment>
<dbReference type="InterPro" id="IPR001810">
    <property type="entry name" value="F-box_dom"/>
</dbReference>
<dbReference type="PANTHER" id="PTHR24414:SF44">
    <property type="entry name" value="F-BOX DOMAIN-CONTAINING PROTEIN"/>
    <property type="match status" value="1"/>
</dbReference>
<evidence type="ECO:0000259" key="1">
    <source>
        <dbReference type="SMART" id="SM00256"/>
    </source>
</evidence>
<dbReference type="Pfam" id="PF00646">
    <property type="entry name" value="F-box"/>
    <property type="match status" value="1"/>
</dbReference>
<dbReference type="OrthoDB" id="1854110at2759"/>
<dbReference type="Gene3D" id="1.20.1280.50">
    <property type="match status" value="1"/>
</dbReference>
<dbReference type="Gene3D" id="2.120.10.80">
    <property type="entry name" value="Kelch-type beta propeller"/>
    <property type="match status" value="1"/>
</dbReference>
<dbReference type="AlphaFoldDB" id="A0A9P0ZE47"/>
<organism evidence="2 3">
    <name type="scientific">Cuscuta europaea</name>
    <name type="common">European dodder</name>
    <dbReference type="NCBI Taxonomy" id="41803"/>
    <lineage>
        <taxon>Eukaryota</taxon>
        <taxon>Viridiplantae</taxon>
        <taxon>Streptophyta</taxon>
        <taxon>Embryophyta</taxon>
        <taxon>Tracheophyta</taxon>
        <taxon>Spermatophyta</taxon>
        <taxon>Magnoliopsida</taxon>
        <taxon>eudicotyledons</taxon>
        <taxon>Gunneridae</taxon>
        <taxon>Pentapetalae</taxon>
        <taxon>asterids</taxon>
        <taxon>lamiids</taxon>
        <taxon>Solanales</taxon>
        <taxon>Convolvulaceae</taxon>
        <taxon>Cuscuteae</taxon>
        <taxon>Cuscuta</taxon>
        <taxon>Cuscuta subgen. Cuscuta</taxon>
    </lineage>
</organism>
<protein>
    <recommendedName>
        <fullName evidence="1">F-box domain-containing protein</fullName>
    </recommendedName>
</protein>
<accession>A0A9P0ZE47</accession>
<evidence type="ECO:0000313" key="3">
    <source>
        <dbReference type="Proteomes" id="UP001152484"/>
    </source>
</evidence>
<dbReference type="InterPro" id="IPR036047">
    <property type="entry name" value="F-box-like_dom_sf"/>
</dbReference>
<dbReference type="InterPro" id="IPR050354">
    <property type="entry name" value="F-box/kelch-repeat_ARATH"/>
</dbReference>
<dbReference type="GO" id="GO:0005829">
    <property type="term" value="C:cytosol"/>
    <property type="evidence" value="ECO:0007669"/>
    <property type="project" value="TreeGrafter"/>
</dbReference>
<dbReference type="SUPFAM" id="SSF81383">
    <property type="entry name" value="F-box domain"/>
    <property type="match status" value="1"/>
</dbReference>
<dbReference type="Proteomes" id="UP001152484">
    <property type="component" value="Unassembled WGS sequence"/>
</dbReference>
<dbReference type="EMBL" id="CAMAPE010000033">
    <property type="protein sequence ID" value="CAH9095508.1"/>
    <property type="molecule type" value="Genomic_DNA"/>
</dbReference>
<gene>
    <name evidence="2" type="ORF">CEURO_LOCUS13136</name>
</gene>
<dbReference type="CDD" id="cd09917">
    <property type="entry name" value="F-box_SF"/>
    <property type="match status" value="1"/>
</dbReference>